<evidence type="ECO:0000313" key="3">
    <source>
        <dbReference type="Proteomes" id="UP000020077"/>
    </source>
</evidence>
<protein>
    <submittedName>
        <fullName evidence="2">Uncharacterized protein</fullName>
    </submittedName>
</protein>
<feature type="compositionally biased region" description="Low complexity" evidence="1">
    <location>
        <begin position="22"/>
        <end position="32"/>
    </location>
</feature>
<proteinExistence type="predicted"/>
<feature type="region of interest" description="Disordered" evidence="1">
    <location>
        <begin position="1"/>
        <end position="46"/>
    </location>
</feature>
<dbReference type="AlphaFoldDB" id="A0A080LUJ9"/>
<comment type="caution">
    <text evidence="2">The sequence shown here is derived from an EMBL/GenBank/DDBJ whole genome shotgun (WGS) entry which is preliminary data.</text>
</comment>
<gene>
    <name evidence="2" type="ORF">AW09_002611</name>
</gene>
<dbReference type="EMBL" id="JDVG02000425">
    <property type="protein sequence ID" value="KFB72193.1"/>
    <property type="molecule type" value="Genomic_DNA"/>
</dbReference>
<name>A0A080LUJ9_9PROT</name>
<evidence type="ECO:0000256" key="1">
    <source>
        <dbReference type="SAM" id="MobiDB-lite"/>
    </source>
</evidence>
<accession>A0A080LUJ9</accession>
<organism evidence="2 3">
    <name type="scientific">Candidatus Accumulibacter phosphatis</name>
    <dbReference type="NCBI Taxonomy" id="327160"/>
    <lineage>
        <taxon>Bacteria</taxon>
        <taxon>Pseudomonadati</taxon>
        <taxon>Pseudomonadota</taxon>
        <taxon>Betaproteobacteria</taxon>
        <taxon>Candidatus Accumulibacter</taxon>
    </lineage>
</organism>
<dbReference type="Proteomes" id="UP000020077">
    <property type="component" value="Unassembled WGS sequence"/>
</dbReference>
<sequence>MPNAALRFKPSESSDSERRPAGQKAASESSGESKGKGKKRDTASGTVYRIENGELKALSVSLGITDNRNTEVLGGDLQVSWRSWGPRGRASRPS</sequence>
<feature type="compositionally biased region" description="Basic and acidic residues" evidence="1">
    <location>
        <begin position="9"/>
        <end position="20"/>
    </location>
</feature>
<evidence type="ECO:0000313" key="2">
    <source>
        <dbReference type="EMBL" id="KFB72193.1"/>
    </source>
</evidence>
<reference evidence="2 3" key="1">
    <citation type="submission" date="2014-02" db="EMBL/GenBank/DDBJ databases">
        <title>Expanding our view of genomic diversity in Candidatus Accumulibacter clades.</title>
        <authorList>
            <person name="Skennerton C.T."/>
            <person name="Barr J.J."/>
            <person name="Slater F.R."/>
            <person name="Bond P.L."/>
            <person name="Tyson G.W."/>
        </authorList>
    </citation>
    <scope>NUCLEOTIDE SEQUENCE [LARGE SCALE GENOMIC DNA]</scope>
    <source>
        <strain evidence="3">BA-91</strain>
    </source>
</reference>